<keyword evidence="8" id="KW-0864">Zinc transport</keyword>
<comment type="function">
    <text evidence="1">Involved in the high-affinity zinc uptake transport system.</text>
</comment>
<evidence type="ECO:0000313" key="16">
    <source>
        <dbReference type="Proteomes" id="UP000198914"/>
    </source>
</evidence>
<evidence type="ECO:0000256" key="7">
    <source>
        <dbReference type="ARBA" id="ARBA00022833"/>
    </source>
</evidence>
<name>A0A1H3U2P9_9RHOB</name>
<keyword evidence="10" id="KW-0406">Ion transport</keyword>
<feature type="transmembrane region" description="Helical" evidence="14">
    <location>
        <begin position="89"/>
        <end position="108"/>
    </location>
</feature>
<comment type="subcellular location">
    <subcellularLocation>
        <location evidence="2 13">Cell membrane</location>
        <topology evidence="2 13">Multi-pass membrane protein</topology>
    </subcellularLocation>
</comment>
<dbReference type="PANTHER" id="PTHR30477:SF23">
    <property type="entry name" value="HIGH-AFFINITY ZINC UPTAKE SYSTEM MEMBRANE PROTEIN ZNUB"/>
    <property type="match status" value="1"/>
</dbReference>
<sequence length="262" mass="26957">MLLDSFLVRAALAGIGIAMAAGPLGCFIIWRRMAYFSDATAHASILGVALALAFDAPIFGGALAIAFLMALAVTTLTERGGTTDTTLGVLSYSALAIGLVAVSMMPGVRLDLFGYLFGDILTVTRWDVVLIWIGAIIVAGLLAWRWSRLLISTMGPDLAFASGVNPRREQLILTVALAIVVACGLKVLGALLVGALLLIPAATARTFTRTPERMAVLAACLGAGAAGLGVVAARHLDTPAGPTIVCVATAGFLVGQVARLRG</sequence>
<evidence type="ECO:0000256" key="5">
    <source>
        <dbReference type="ARBA" id="ARBA00022475"/>
    </source>
</evidence>
<feature type="transmembrane region" description="Helical" evidence="14">
    <location>
        <begin position="171"/>
        <end position="202"/>
    </location>
</feature>
<dbReference type="AlphaFoldDB" id="A0A1H3U2P9"/>
<feature type="transmembrane region" description="Helical" evidence="14">
    <location>
        <begin position="214"/>
        <end position="233"/>
    </location>
</feature>
<keyword evidence="6 13" id="KW-0812">Transmembrane</keyword>
<organism evidence="15 16">
    <name type="scientific">Jannaschia faecimaris</name>
    <dbReference type="NCBI Taxonomy" id="1244108"/>
    <lineage>
        <taxon>Bacteria</taxon>
        <taxon>Pseudomonadati</taxon>
        <taxon>Pseudomonadota</taxon>
        <taxon>Alphaproteobacteria</taxon>
        <taxon>Rhodobacterales</taxon>
        <taxon>Roseobacteraceae</taxon>
        <taxon>Jannaschia</taxon>
    </lineage>
</organism>
<feature type="transmembrane region" description="Helical" evidence="14">
    <location>
        <begin position="6"/>
        <end position="30"/>
    </location>
</feature>
<evidence type="ECO:0000256" key="12">
    <source>
        <dbReference type="ARBA" id="ARBA00040080"/>
    </source>
</evidence>
<evidence type="ECO:0000256" key="13">
    <source>
        <dbReference type="RuleBase" id="RU003943"/>
    </source>
</evidence>
<dbReference type="Gene3D" id="1.10.3470.10">
    <property type="entry name" value="ABC transporter involved in vitamin B12 uptake, BtuC"/>
    <property type="match status" value="1"/>
</dbReference>
<evidence type="ECO:0000313" key="15">
    <source>
        <dbReference type="EMBL" id="SDZ56632.1"/>
    </source>
</evidence>
<dbReference type="GO" id="GO:0010043">
    <property type="term" value="P:response to zinc ion"/>
    <property type="evidence" value="ECO:0007669"/>
    <property type="project" value="TreeGrafter"/>
</dbReference>
<evidence type="ECO:0000256" key="10">
    <source>
        <dbReference type="ARBA" id="ARBA00023065"/>
    </source>
</evidence>
<dbReference type="GO" id="GO:0006829">
    <property type="term" value="P:zinc ion transport"/>
    <property type="evidence" value="ECO:0007669"/>
    <property type="project" value="UniProtKB-KW"/>
</dbReference>
<dbReference type="GO" id="GO:0043190">
    <property type="term" value="C:ATP-binding cassette (ABC) transporter complex"/>
    <property type="evidence" value="ECO:0007669"/>
    <property type="project" value="InterPro"/>
</dbReference>
<dbReference type="InterPro" id="IPR001626">
    <property type="entry name" value="ABC_TroCD"/>
</dbReference>
<keyword evidence="5" id="KW-1003">Cell membrane</keyword>
<accession>A0A1H3U2P9</accession>
<dbReference type="SUPFAM" id="SSF81345">
    <property type="entry name" value="ABC transporter involved in vitamin B12 uptake, BtuC"/>
    <property type="match status" value="1"/>
</dbReference>
<feature type="transmembrane region" description="Helical" evidence="14">
    <location>
        <begin position="42"/>
        <end position="69"/>
    </location>
</feature>
<dbReference type="STRING" id="1244108.SAMN05444004_12231"/>
<keyword evidence="9 14" id="KW-1133">Transmembrane helix</keyword>
<reference evidence="16" key="1">
    <citation type="submission" date="2016-10" db="EMBL/GenBank/DDBJ databases">
        <authorList>
            <person name="Varghese N."/>
            <person name="Submissions S."/>
        </authorList>
    </citation>
    <scope>NUCLEOTIDE SEQUENCE [LARGE SCALE GENOMIC DNA]</scope>
    <source>
        <strain evidence="16">DSM 100420</strain>
    </source>
</reference>
<dbReference type="PANTHER" id="PTHR30477">
    <property type="entry name" value="ABC-TRANSPORTER METAL-BINDING PROTEIN"/>
    <property type="match status" value="1"/>
</dbReference>
<evidence type="ECO:0000256" key="3">
    <source>
        <dbReference type="ARBA" id="ARBA00008034"/>
    </source>
</evidence>
<keyword evidence="7" id="KW-0862">Zinc</keyword>
<dbReference type="EMBL" id="FNPX01000022">
    <property type="protein sequence ID" value="SDZ56632.1"/>
    <property type="molecule type" value="Genomic_DNA"/>
</dbReference>
<proteinExistence type="inferred from homology"/>
<feature type="transmembrane region" description="Helical" evidence="14">
    <location>
        <begin position="129"/>
        <end position="151"/>
    </location>
</feature>
<evidence type="ECO:0000256" key="2">
    <source>
        <dbReference type="ARBA" id="ARBA00004651"/>
    </source>
</evidence>
<dbReference type="GO" id="GO:0055085">
    <property type="term" value="P:transmembrane transport"/>
    <property type="evidence" value="ECO:0007669"/>
    <property type="project" value="InterPro"/>
</dbReference>
<evidence type="ECO:0000256" key="4">
    <source>
        <dbReference type="ARBA" id="ARBA00022448"/>
    </source>
</evidence>
<protein>
    <recommendedName>
        <fullName evidence="12">High-affinity zinc uptake system membrane protein ZnuB</fullName>
    </recommendedName>
</protein>
<evidence type="ECO:0000256" key="14">
    <source>
        <dbReference type="SAM" id="Phobius"/>
    </source>
</evidence>
<evidence type="ECO:0000256" key="6">
    <source>
        <dbReference type="ARBA" id="ARBA00022692"/>
    </source>
</evidence>
<keyword evidence="4 13" id="KW-0813">Transport</keyword>
<comment type="similarity">
    <text evidence="3 13">Belongs to the ABC-3 integral membrane protein family.</text>
</comment>
<keyword evidence="11 14" id="KW-0472">Membrane</keyword>
<keyword evidence="16" id="KW-1185">Reference proteome</keyword>
<evidence type="ECO:0000256" key="9">
    <source>
        <dbReference type="ARBA" id="ARBA00022989"/>
    </source>
</evidence>
<dbReference type="Pfam" id="PF00950">
    <property type="entry name" value="ABC-3"/>
    <property type="match status" value="1"/>
</dbReference>
<gene>
    <name evidence="15" type="ORF">SAMN05444004_12231</name>
</gene>
<dbReference type="Proteomes" id="UP000198914">
    <property type="component" value="Unassembled WGS sequence"/>
</dbReference>
<evidence type="ECO:0000256" key="11">
    <source>
        <dbReference type="ARBA" id="ARBA00023136"/>
    </source>
</evidence>
<evidence type="ECO:0000256" key="8">
    <source>
        <dbReference type="ARBA" id="ARBA00022906"/>
    </source>
</evidence>
<dbReference type="InterPro" id="IPR037294">
    <property type="entry name" value="ABC_BtuC-like"/>
</dbReference>
<evidence type="ECO:0000256" key="1">
    <source>
        <dbReference type="ARBA" id="ARBA00002313"/>
    </source>
</evidence>